<proteinExistence type="predicted"/>
<evidence type="ECO:0000313" key="2">
    <source>
        <dbReference type="Proteomes" id="UP000010953"/>
    </source>
</evidence>
<dbReference type="Proteomes" id="UP000010953">
    <property type="component" value="Unassembled WGS sequence"/>
</dbReference>
<gene>
    <name evidence="1" type="ORF">C943_00179</name>
</gene>
<evidence type="ECO:0000313" key="1">
    <source>
        <dbReference type="EMBL" id="EMS35406.1"/>
    </source>
</evidence>
<dbReference type="EMBL" id="AMZY02000001">
    <property type="protein sequence ID" value="EMS35406.1"/>
    <property type="molecule type" value="Genomic_DNA"/>
</dbReference>
<keyword evidence="2" id="KW-1185">Reference proteome</keyword>
<organism evidence="1 2">
    <name type="scientific">Mariniradius saccharolyticus AK6</name>
    <dbReference type="NCBI Taxonomy" id="1239962"/>
    <lineage>
        <taxon>Bacteria</taxon>
        <taxon>Pseudomonadati</taxon>
        <taxon>Bacteroidota</taxon>
        <taxon>Cytophagia</taxon>
        <taxon>Cytophagales</taxon>
        <taxon>Cyclobacteriaceae</taxon>
        <taxon>Mariniradius</taxon>
    </lineage>
</organism>
<protein>
    <submittedName>
        <fullName evidence="1">Uncharacterized protein</fullName>
    </submittedName>
</protein>
<accession>M7YE57</accession>
<dbReference type="AlphaFoldDB" id="M7YE57"/>
<dbReference type="InParanoid" id="M7YE57"/>
<name>M7YE57_9BACT</name>
<reference evidence="1" key="1">
    <citation type="submission" date="2013-01" db="EMBL/GenBank/DDBJ databases">
        <title>Genome assembly of Mariniradius saccharolyticus AK6.</title>
        <authorList>
            <person name="Vaidya B."/>
            <person name="Khatri I."/>
            <person name="Tanuku N.R.S."/>
            <person name="Subramanian S."/>
            <person name="Pinnaka A."/>
        </authorList>
    </citation>
    <scope>NUCLEOTIDE SEQUENCE [LARGE SCALE GENOMIC DNA]</scope>
    <source>
        <strain evidence="1">AK6</strain>
    </source>
</reference>
<dbReference type="STRING" id="1239962.C943_00179"/>
<sequence length="46" mass="5122">MEMDILDNFVALTSEQGLLITEDLTFLNKPASEVSILLEMPSKPQV</sequence>
<comment type="caution">
    <text evidence="1">The sequence shown here is derived from an EMBL/GenBank/DDBJ whole genome shotgun (WGS) entry which is preliminary data.</text>
</comment>